<evidence type="ECO:0000259" key="6">
    <source>
        <dbReference type="Pfam" id="PF26410"/>
    </source>
</evidence>
<name>A0ABR5YFB4_9SPHN</name>
<dbReference type="SUPFAM" id="SSF51445">
    <property type="entry name" value="(Trans)glycosidases"/>
    <property type="match status" value="1"/>
</dbReference>
<evidence type="ECO:0000313" key="8">
    <source>
        <dbReference type="Proteomes" id="UP000076609"/>
    </source>
</evidence>
<dbReference type="Gene3D" id="3.20.20.80">
    <property type="entry name" value="Glycosidases"/>
    <property type="match status" value="1"/>
</dbReference>
<keyword evidence="4" id="KW-0326">Glycosidase</keyword>
<dbReference type="InterPro" id="IPR017853">
    <property type="entry name" value="GH"/>
</dbReference>
<dbReference type="InterPro" id="IPR001547">
    <property type="entry name" value="Glyco_hydro_5"/>
</dbReference>
<keyword evidence="8" id="KW-1185">Reference proteome</keyword>
<dbReference type="EC" id="3.2.1.78" evidence="2"/>
<feature type="domain" description="Glycoside hydrolase family 5" evidence="6">
    <location>
        <begin position="35"/>
        <end position="444"/>
    </location>
</feature>
<keyword evidence="5" id="KW-0732">Signal</keyword>
<sequence>MTTFARRTFLGTSALLAGCTMAPPVATTPAATNRAFVRRDGMRLMVGDEPYRFVGANIWYAAYLGADAPYGDRARLRRELDALAAMGVTNLRVLASAEEGPLRNSIKPGFRGPGKDYNQTLLAGLDYALAEMAKRGMRAVLYLTNFWEWSGGMMTYLSYVNGGQYLNMNDPAHPWPEFANYNAQFYGNARATELYRDWIRAVVGRTNSVTGMRYADDPAIMAWQLSNEPRPSGDLAHANLPQFYALVRSSAQLIKSIDRNHLVSTGSEGLKGGLERADIVLAEHAIPEIDYLTVHIWPNNWDWVKQTDLPNTAVRGEMLTDKYIADHVALARQLDKPMVIEEFGYPRDGGSNDPAAPTTWKDRFYGRIYAAALKSMTEGGPIVGTNFWAWNGEARAQHPDYRFAEGDRQYMGDPPHEPQGWYGIFTGDTTIRLVADQAAAIARLPR</sequence>
<evidence type="ECO:0000256" key="5">
    <source>
        <dbReference type="SAM" id="SignalP"/>
    </source>
</evidence>
<proteinExistence type="predicted"/>
<organism evidence="7 8">
    <name type="scientific">Sphingomonas hankookensis</name>
    <dbReference type="NCBI Taxonomy" id="563996"/>
    <lineage>
        <taxon>Bacteria</taxon>
        <taxon>Pseudomonadati</taxon>
        <taxon>Pseudomonadota</taxon>
        <taxon>Alphaproteobacteria</taxon>
        <taxon>Sphingomonadales</taxon>
        <taxon>Sphingomonadaceae</taxon>
        <taxon>Sphingomonas</taxon>
    </lineage>
</organism>
<accession>A0ABR5YFB4</accession>
<evidence type="ECO:0000256" key="2">
    <source>
        <dbReference type="ARBA" id="ARBA00012706"/>
    </source>
</evidence>
<evidence type="ECO:0000256" key="3">
    <source>
        <dbReference type="ARBA" id="ARBA00022801"/>
    </source>
</evidence>
<gene>
    <name evidence="7" type="ORF">AVT10_09975</name>
</gene>
<dbReference type="Pfam" id="PF26410">
    <property type="entry name" value="GH5_mannosidase"/>
    <property type="match status" value="1"/>
</dbReference>
<comment type="catalytic activity">
    <reaction evidence="1">
        <text>Random hydrolysis of (1-&gt;4)-beta-D-mannosidic linkages in mannans, galactomannans and glucomannans.</text>
        <dbReference type="EC" id="3.2.1.78"/>
    </reaction>
</comment>
<dbReference type="RefSeq" id="WP_066688588.1">
    <property type="nucleotide sequence ID" value="NZ_LQQO01000003.1"/>
</dbReference>
<evidence type="ECO:0000256" key="1">
    <source>
        <dbReference type="ARBA" id="ARBA00001678"/>
    </source>
</evidence>
<dbReference type="EMBL" id="LQQO01000003">
    <property type="protein sequence ID" value="KZE18103.1"/>
    <property type="molecule type" value="Genomic_DNA"/>
</dbReference>
<dbReference type="PANTHER" id="PTHR31451">
    <property type="match status" value="1"/>
</dbReference>
<protein>
    <recommendedName>
        <fullName evidence="2">mannan endo-1,4-beta-mannosidase</fullName>
        <ecNumber evidence="2">3.2.1.78</ecNumber>
    </recommendedName>
</protein>
<dbReference type="InterPro" id="IPR006311">
    <property type="entry name" value="TAT_signal"/>
</dbReference>
<feature type="chain" id="PRO_5045128856" description="mannan endo-1,4-beta-mannosidase" evidence="5">
    <location>
        <begin position="23"/>
        <end position="446"/>
    </location>
</feature>
<evidence type="ECO:0000256" key="4">
    <source>
        <dbReference type="ARBA" id="ARBA00023295"/>
    </source>
</evidence>
<dbReference type="PROSITE" id="PS51318">
    <property type="entry name" value="TAT"/>
    <property type="match status" value="1"/>
</dbReference>
<feature type="signal peptide" evidence="5">
    <location>
        <begin position="1"/>
        <end position="22"/>
    </location>
</feature>
<reference evidence="8" key="1">
    <citation type="submission" date="2016-01" db="EMBL/GenBank/DDBJ databases">
        <title>Draft genome of Chromobacterium sp. F49.</title>
        <authorList>
            <person name="Hong K.W."/>
        </authorList>
    </citation>
    <scope>NUCLEOTIDE SEQUENCE [LARGE SCALE GENOMIC DNA]</scope>
    <source>
        <strain evidence="8">CN3</strain>
    </source>
</reference>
<dbReference type="InterPro" id="IPR045053">
    <property type="entry name" value="MAN-like"/>
</dbReference>
<dbReference type="Proteomes" id="UP000076609">
    <property type="component" value="Unassembled WGS sequence"/>
</dbReference>
<keyword evidence="3" id="KW-0378">Hydrolase</keyword>
<dbReference type="PROSITE" id="PS51257">
    <property type="entry name" value="PROKAR_LIPOPROTEIN"/>
    <property type="match status" value="1"/>
</dbReference>
<dbReference type="PANTHER" id="PTHR31451:SF40">
    <property type="entry name" value="GLYCOSIDE HYDROLASE FAMILY 5 DOMAIN-CONTAINING PROTEIN"/>
    <property type="match status" value="1"/>
</dbReference>
<evidence type="ECO:0000313" key="7">
    <source>
        <dbReference type="EMBL" id="KZE18103.1"/>
    </source>
</evidence>
<comment type="caution">
    <text evidence="7">The sequence shown here is derived from an EMBL/GenBank/DDBJ whole genome shotgun (WGS) entry which is preliminary data.</text>
</comment>